<protein>
    <submittedName>
        <fullName evidence="1">Uncharacterized protein</fullName>
    </submittedName>
</protein>
<gene>
    <name evidence="1" type="ORF">MBAV_005006</name>
</gene>
<name>A0A0F3GLQ5_9BACT</name>
<comment type="caution">
    <text evidence="1">The sequence shown here is derived from an EMBL/GenBank/DDBJ whole genome shotgun (WGS) entry which is preliminary data.</text>
</comment>
<evidence type="ECO:0000313" key="1">
    <source>
        <dbReference type="EMBL" id="KJU82811.1"/>
    </source>
</evidence>
<dbReference type="Proteomes" id="UP000033423">
    <property type="component" value="Unassembled WGS sequence"/>
</dbReference>
<proteinExistence type="predicted"/>
<evidence type="ECO:0000313" key="2">
    <source>
        <dbReference type="Proteomes" id="UP000033423"/>
    </source>
</evidence>
<sequence>MHVFKHPRAVVIKAQLLYLYARATFHLHDRARRRFPMRHTSGRGSNSCGSTPVGVTFVSCTSADTNTWLRSNTTVNKTVLVVNILY</sequence>
<organism evidence="1 2">
    <name type="scientific">Candidatus Magnetobacterium bavaricum</name>
    <dbReference type="NCBI Taxonomy" id="29290"/>
    <lineage>
        <taxon>Bacteria</taxon>
        <taxon>Pseudomonadati</taxon>
        <taxon>Nitrospirota</taxon>
        <taxon>Thermodesulfovibrionia</taxon>
        <taxon>Thermodesulfovibrionales</taxon>
        <taxon>Candidatus Magnetobacteriaceae</taxon>
        <taxon>Candidatus Magnetobacterium</taxon>
    </lineage>
</organism>
<dbReference type="EMBL" id="LACI01002159">
    <property type="protein sequence ID" value="KJU82811.1"/>
    <property type="molecule type" value="Genomic_DNA"/>
</dbReference>
<accession>A0A0F3GLQ5</accession>
<reference evidence="1 2" key="1">
    <citation type="submission" date="2015-02" db="EMBL/GenBank/DDBJ databases">
        <title>Single-cell genomics of uncultivated deep-branching MTB reveals a conserved set of magnetosome genes.</title>
        <authorList>
            <person name="Kolinko S."/>
            <person name="Richter M."/>
            <person name="Glockner F.O."/>
            <person name="Brachmann A."/>
            <person name="Schuler D."/>
        </authorList>
    </citation>
    <scope>NUCLEOTIDE SEQUENCE [LARGE SCALE GENOMIC DNA]</scope>
    <source>
        <strain evidence="1">TM-1</strain>
    </source>
</reference>
<dbReference type="AlphaFoldDB" id="A0A0F3GLQ5"/>
<keyword evidence="2" id="KW-1185">Reference proteome</keyword>